<keyword evidence="1" id="KW-0378">Hydrolase</keyword>
<dbReference type="EMBL" id="BMMM01000009">
    <property type="protein sequence ID" value="GGN71989.1"/>
    <property type="molecule type" value="Genomic_DNA"/>
</dbReference>
<evidence type="ECO:0000313" key="3">
    <source>
        <dbReference type="EMBL" id="GGN71989.1"/>
    </source>
</evidence>
<reference evidence="3 4" key="1">
    <citation type="journal article" date="2014" name="Int. J. Syst. Evol. Microbiol.">
        <title>Complete genome sequence of Corynebacterium casei LMG S-19264T (=DSM 44701T), isolated from a smear-ripened cheese.</title>
        <authorList>
            <consortium name="US DOE Joint Genome Institute (JGI-PGF)"/>
            <person name="Walter F."/>
            <person name="Albersmeier A."/>
            <person name="Kalinowski J."/>
            <person name="Ruckert C."/>
        </authorList>
    </citation>
    <scope>NUCLEOTIDE SEQUENCE [LARGE SCALE GENOMIC DNA]</scope>
    <source>
        <strain evidence="3 4">CGMCC 4.7111</strain>
    </source>
</reference>
<sequence>MTMTTGVSEALVERIERVVRSGVAEQIYPGTVWAVGDVHGVQVTGACGHRDASGAGRAMTDDVVFDLASLTKIVATWGAVGCLVEDGRLGLDDTLDAHWPDLRDRPLGRVSVRHLLTHTAGLPLRANLRPLYGPRREAIEHGVLHDALRRAPGEAVEYTDRAALILGFLVERLTGTLLGHYCRDRLWEPLGMHDTRFGPLSAEQRARCAPTEYDAEHGSHLQGYVHDFSARALGSSCGAAGVFSTAADLGRFLRYVLAPTAVPDGSPGFGQNWVRESLRIHTGRLRPDWGLLWFPPFNTTPEHGLWVHYGFTGTGMWLRPTDGLWAVLLTNKVYFSRDREPIMRIRDAFQALVFGR</sequence>
<proteinExistence type="predicted"/>
<keyword evidence="4" id="KW-1185">Reference proteome</keyword>
<dbReference type="PANTHER" id="PTHR43283">
    <property type="entry name" value="BETA-LACTAMASE-RELATED"/>
    <property type="match status" value="1"/>
</dbReference>
<dbReference type="InterPro" id="IPR050789">
    <property type="entry name" value="Diverse_Enzym_Activities"/>
</dbReference>
<dbReference type="InterPro" id="IPR001466">
    <property type="entry name" value="Beta-lactam-related"/>
</dbReference>
<dbReference type="AlphaFoldDB" id="A0A917Y6A1"/>
<dbReference type="InterPro" id="IPR012338">
    <property type="entry name" value="Beta-lactam/transpept-like"/>
</dbReference>
<evidence type="ECO:0000259" key="2">
    <source>
        <dbReference type="Pfam" id="PF00144"/>
    </source>
</evidence>
<evidence type="ECO:0000256" key="1">
    <source>
        <dbReference type="ARBA" id="ARBA00022801"/>
    </source>
</evidence>
<dbReference type="Proteomes" id="UP000600365">
    <property type="component" value="Unassembled WGS sequence"/>
</dbReference>
<organism evidence="3 4">
    <name type="scientific">Streptomyces albiflavescens</name>
    <dbReference type="NCBI Taxonomy" id="1623582"/>
    <lineage>
        <taxon>Bacteria</taxon>
        <taxon>Bacillati</taxon>
        <taxon>Actinomycetota</taxon>
        <taxon>Actinomycetes</taxon>
        <taxon>Kitasatosporales</taxon>
        <taxon>Streptomycetaceae</taxon>
        <taxon>Streptomyces</taxon>
    </lineage>
</organism>
<comment type="caution">
    <text evidence="3">The sequence shown here is derived from an EMBL/GenBank/DDBJ whole genome shotgun (WGS) entry which is preliminary data.</text>
</comment>
<dbReference type="RefSeq" id="WP_229703277.1">
    <property type="nucleotide sequence ID" value="NZ_BMMM01000009.1"/>
</dbReference>
<dbReference type="GO" id="GO:0016787">
    <property type="term" value="F:hydrolase activity"/>
    <property type="evidence" value="ECO:0007669"/>
    <property type="project" value="UniProtKB-KW"/>
</dbReference>
<accession>A0A917Y6A1</accession>
<evidence type="ECO:0000313" key="4">
    <source>
        <dbReference type="Proteomes" id="UP000600365"/>
    </source>
</evidence>
<protein>
    <submittedName>
        <fullName evidence="3">Esterase</fullName>
    </submittedName>
</protein>
<dbReference type="SUPFAM" id="SSF56601">
    <property type="entry name" value="beta-lactamase/transpeptidase-like"/>
    <property type="match status" value="1"/>
</dbReference>
<feature type="domain" description="Beta-lactamase-related" evidence="2">
    <location>
        <begin position="16"/>
        <end position="345"/>
    </location>
</feature>
<gene>
    <name evidence="3" type="ORF">GCM10011579_048780</name>
</gene>
<dbReference type="Gene3D" id="3.40.710.10">
    <property type="entry name" value="DD-peptidase/beta-lactamase superfamily"/>
    <property type="match status" value="1"/>
</dbReference>
<name>A0A917Y6A1_9ACTN</name>
<dbReference type="Pfam" id="PF00144">
    <property type="entry name" value="Beta-lactamase"/>
    <property type="match status" value="1"/>
</dbReference>
<dbReference type="PANTHER" id="PTHR43283:SF11">
    <property type="entry name" value="BETA-LACTAMASE-RELATED DOMAIN-CONTAINING PROTEIN"/>
    <property type="match status" value="1"/>
</dbReference>